<keyword evidence="2" id="KW-1185">Reference proteome</keyword>
<dbReference type="AlphaFoldDB" id="A0A9Q3JDZ0"/>
<protein>
    <submittedName>
        <fullName evidence="1">Uncharacterized protein</fullName>
    </submittedName>
</protein>
<evidence type="ECO:0000313" key="1">
    <source>
        <dbReference type="EMBL" id="MBW0561465.1"/>
    </source>
</evidence>
<evidence type="ECO:0000313" key="2">
    <source>
        <dbReference type="Proteomes" id="UP000765509"/>
    </source>
</evidence>
<name>A0A9Q3JDZ0_9BASI</name>
<proteinExistence type="predicted"/>
<dbReference type="EMBL" id="AVOT02071057">
    <property type="protein sequence ID" value="MBW0561465.1"/>
    <property type="molecule type" value="Genomic_DNA"/>
</dbReference>
<dbReference type="Proteomes" id="UP000765509">
    <property type="component" value="Unassembled WGS sequence"/>
</dbReference>
<feature type="non-terminal residue" evidence="1">
    <location>
        <position position="64"/>
    </location>
</feature>
<accession>A0A9Q3JDZ0</accession>
<organism evidence="1 2">
    <name type="scientific">Austropuccinia psidii MF-1</name>
    <dbReference type="NCBI Taxonomy" id="1389203"/>
    <lineage>
        <taxon>Eukaryota</taxon>
        <taxon>Fungi</taxon>
        <taxon>Dikarya</taxon>
        <taxon>Basidiomycota</taxon>
        <taxon>Pucciniomycotina</taxon>
        <taxon>Pucciniomycetes</taxon>
        <taxon>Pucciniales</taxon>
        <taxon>Sphaerophragmiaceae</taxon>
        <taxon>Austropuccinia</taxon>
    </lineage>
</organism>
<comment type="caution">
    <text evidence="1">The sequence shown here is derived from an EMBL/GenBank/DDBJ whole genome shotgun (WGS) entry which is preliminary data.</text>
</comment>
<reference evidence="1" key="1">
    <citation type="submission" date="2021-03" db="EMBL/GenBank/DDBJ databases">
        <title>Draft genome sequence of rust myrtle Austropuccinia psidii MF-1, a brazilian biotype.</title>
        <authorList>
            <person name="Quecine M.C."/>
            <person name="Pachon D.M.R."/>
            <person name="Bonatelli M.L."/>
            <person name="Correr F.H."/>
            <person name="Franceschini L.M."/>
            <person name="Leite T.F."/>
            <person name="Margarido G.R.A."/>
            <person name="Almeida C.A."/>
            <person name="Ferrarezi J.A."/>
            <person name="Labate C.A."/>
        </authorList>
    </citation>
    <scope>NUCLEOTIDE SEQUENCE</scope>
    <source>
        <strain evidence="1">MF-1</strain>
    </source>
</reference>
<gene>
    <name evidence="1" type="ORF">O181_101180</name>
</gene>
<sequence>MLVMLSDKHTRNVRSLSAPSNHTARGVLAQDALARIPLWSTMMKPYLSANGHRDLKQANGDDSG</sequence>